<gene>
    <name evidence="7" type="ORF">M407DRAFT_177687</name>
</gene>
<sequence length="458" mass="50190">MSYSISDLRTSCKGTVCEPGDEGYDYSKWAPNATIPCKVVVTPEETEDIAKAIKFARSQSLPIAVRGGGHSSSTASATEGLLIDLRKMNTIRVDEDAKIGYIQPGALICDIEVETIKYGLGACVGVCSQVSIGGYTVGGGIGYSTGAHGLAADNLISATVVLANGEIVEANEAKNADLLWGIRGGGSNFGILAELRVKLHPQRADAYAISYTYPPTKIKEVVEEINRWRQVQKVHETVFMLISLGPDKQPYILVNGISNSTQEEGEAAFKRFLDLGPVQIINVQIPWAAACNLTNDMNRVPGGKLFCGGHIDVFDAAQVQKSYEAWEEMVKRAPKSLLMYEFYHYGKVAELPMEHAAFAQRHELMTVLCACMGIGDDYIPDARDELLKLRSIVSASSSKDAQESLGYANYGDLFCTLNETDEYAKKIFGSNYPRLKEIKKKYDPDMVFNRWFAIQTAD</sequence>
<keyword evidence="3" id="KW-0285">Flavoprotein</keyword>
<dbReference type="Gene3D" id="3.30.465.10">
    <property type="match status" value="1"/>
</dbReference>
<dbReference type="InterPro" id="IPR050416">
    <property type="entry name" value="FAD-linked_Oxidoreductase"/>
</dbReference>
<evidence type="ECO:0000256" key="2">
    <source>
        <dbReference type="ARBA" id="ARBA00005466"/>
    </source>
</evidence>
<evidence type="ECO:0000256" key="3">
    <source>
        <dbReference type="ARBA" id="ARBA00022630"/>
    </source>
</evidence>
<dbReference type="HOGENOM" id="CLU_018354_10_0_1"/>
<name>A0A0C3QXH6_9AGAM</name>
<proteinExistence type="inferred from homology"/>
<evidence type="ECO:0000256" key="4">
    <source>
        <dbReference type="ARBA" id="ARBA00022827"/>
    </source>
</evidence>
<dbReference type="STRING" id="1051891.A0A0C3QXH6"/>
<reference evidence="8" key="2">
    <citation type="submission" date="2015-01" db="EMBL/GenBank/DDBJ databases">
        <title>Evolutionary Origins and Diversification of the Mycorrhizal Mutualists.</title>
        <authorList>
            <consortium name="DOE Joint Genome Institute"/>
            <consortium name="Mycorrhizal Genomics Consortium"/>
            <person name="Kohler A."/>
            <person name="Kuo A."/>
            <person name="Nagy L.G."/>
            <person name="Floudas D."/>
            <person name="Copeland A."/>
            <person name="Barry K.W."/>
            <person name="Cichocki N."/>
            <person name="Veneault-Fourrey C."/>
            <person name="LaButti K."/>
            <person name="Lindquist E.A."/>
            <person name="Lipzen A."/>
            <person name="Lundell T."/>
            <person name="Morin E."/>
            <person name="Murat C."/>
            <person name="Riley R."/>
            <person name="Ohm R."/>
            <person name="Sun H."/>
            <person name="Tunlid A."/>
            <person name="Henrissat B."/>
            <person name="Grigoriev I.V."/>
            <person name="Hibbett D.S."/>
            <person name="Martin F."/>
        </authorList>
    </citation>
    <scope>NUCLEOTIDE SEQUENCE [LARGE SCALE GENOMIC DNA]</scope>
    <source>
        <strain evidence="8">MUT 4182</strain>
    </source>
</reference>
<dbReference type="InterPro" id="IPR012951">
    <property type="entry name" value="BBE"/>
</dbReference>
<keyword evidence="5" id="KW-0560">Oxidoreductase</keyword>
<evidence type="ECO:0000256" key="5">
    <source>
        <dbReference type="ARBA" id="ARBA00023002"/>
    </source>
</evidence>
<evidence type="ECO:0000313" key="8">
    <source>
        <dbReference type="Proteomes" id="UP000054248"/>
    </source>
</evidence>
<dbReference type="InterPro" id="IPR006094">
    <property type="entry name" value="Oxid_FAD_bind_N"/>
</dbReference>
<dbReference type="Pfam" id="PF01565">
    <property type="entry name" value="FAD_binding_4"/>
    <property type="match status" value="1"/>
</dbReference>
<dbReference type="InterPro" id="IPR016166">
    <property type="entry name" value="FAD-bd_PCMH"/>
</dbReference>
<dbReference type="Gene3D" id="3.40.462.20">
    <property type="match status" value="1"/>
</dbReference>
<dbReference type="GO" id="GO:0071949">
    <property type="term" value="F:FAD binding"/>
    <property type="evidence" value="ECO:0007669"/>
    <property type="project" value="InterPro"/>
</dbReference>
<evidence type="ECO:0000313" key="7">
    <source>
        <dbReference type="EMBL" id="KIO33769.1"/>
    </source>
</evidence>
<evidence type="ECO:0000259" key="6">
    <source>
        <dbReference type="PROSITE" id="PS51387"/>
    </source>
</evidence>
<dbReference type="AlphaFoldDB" id="A0A0C3QXH6"/>
<comment type="similarity">
    <text evidence="2">Belongs to the oxygen-dependent FAD-linked oxidoreductase family.</text>
</comment>
<keyword evidence="8" id="KW-1185">Reference proteome</keyword>
<dbReference type="PANTHER" id="PTHR42973">
    <property type="entry name" value="BINDING OXIDOREDUCTASE, PUTATIVE (AFU_ORTHOLOGUE AFUA_1G17690)-RELATED"/>
    <property type="match status" value="1"/>
</dbReference>
<protein>
    <recommendedName>
        <fullName evidence="6">FAD-binding PCMH-type domain-containing protein</fullName>
    </recommendedName>
</protein>
<keyword evidence="4" id="KW-0274">FAD</keyword>
<dbReference type="InterPro" id="IPR016169">
    <property type="entry name" value="FAD-bd_PCMH_sub2"/>
</dbReference>
<dbReference type="PROSITE" id="PS51387">
    <property type="entry name" value="FAD_PCMH"/>
    <property type="match status" value="1"/>
</dbReference>
<dbReference type="Pfam" id="PF08031">
    <property type="entry name" value="BBE"/>
    <property type="match status" value="1"/>
</dbReference>
<dbReference type="GO" id="GO:0016491">
    <property type="term" value="F:oxidoreductase activity"/>
    <property type="evidence" value="ECO:0007669"/>
    <property type="project" value="UniProtKB-KW"/>
</dbReference>
<dbReference type="Gene3D" id="3.30.43.10">
    <property type="entry name" value="Uridine Diphospho-n-acetylenolpyruvylglucosamine Reductase, domain 2"/>
    <property type="match status" value="1"/>
</dbReference>
<reference evidence="7 8" key="1">
    <citation type="submission" date="2014-04" db="EMBL/GenBank/DDBJ databases">
        <authorList>
            <consortium name="DOE Joint Genome Institute"/>
            <person name="Kuo A."/>
            <person name="Girlanda M."/>
            <person name="Perotto S."/>
            <person name="Kohler A."/>
            <person name="Nagy L.G."/>
            <person name="Floudas D."/>
            <person name="Copeland A."/>
            <person name="Barry K.W."/>
            <person name="Cichocki N."/>
            <person name="Veneault-Fourrey C."/>
            <person name="LaButti K."/>
            <person name="Lindquist E.A."/>
            <person name="Lipzen A."/>
            <person name="Lundell T."/>
            <person name="Morin E."/>
            <person name="Murat C."/>
            <person name="Sun H."/>
            <person name="Tunlid A."/>
            <person name="Henrissat B."/>
            <person name="Grigoriev I.V."/>
            <person name="Hibbett D.S."/>
            <person name="Martin F."/>
            <person name="Nordberg H.P."/>
            <person name="Cantor M.N."/>
            <person name="Hua S.X."/>
        </authorList>
    </citation>
    <scope>NUCLEOTIDE SEQUENCE [LARGE SCALE GENOMIC DNA]</scope>
    <source>
        <strain evidence="7 8">MUT 4182</strain>
    </source>
</reference>
<accession>A0A0C3QXH6</accession>
<evidence type="ECO:0000256" key="1">
    <source>
        <dbReference type="ARBA" id="ARBA00001974"/>
    </source>
</evidence>
<dbReference type="EMBL" id="KN822946">
    <property type="protein sequence ID" value="KIO33769.1"/>
    <property type="molecule type" value="Genomic_DNA"/>
</dbReference>
<feature type="domain" description="FAD-binding PCMH-type" evidence="6">
    <location>
        <begin position="32"/>
        <end position="202"/>
    </location>
</feature>
<dbReference type="InterPro" id="IPR036318">
    <property type="entry name" value="FAD-bd_PCMH-like_sf"/>
</dbReference>
<comment type="cofactor">
    <cofactor evidence="1">
        <name>FAD</name>
        <dbReference type="ChEBI" id="CHEBI:57692"/>
    </cofactor>
</comment>
<dbReference type="InterPro" id="IPR016167">
    <property type="entry name" value="FAD-bd_PCMH_sub1"/>
</dbReference>
<organism evidence="7 8">
    <name type="scientific">Tulasnella calospora MUT 4182</name>
    <dbReference type="NCBI Taxonomy" id="1051891"/>
    <lineage>
        <taxon>Eukaryota</taxon>
        <taxon>Fungi</taxon>
        <taxon>Dikarya</taxon>
        <taxon>Basidiomycota</taxon>
        <taxon>Agaricomycotina</taxon>
        <taxon>Agaricomycetes</taxon>
        <taxon>Cantharellales</taxon>
        <taxon>Tulasnellaceae</taxon>
        <taxon>Tulasnella</taxon>
    </lineage>
</organism>
<dbReference type="PANTHER" id="PTHR42973:SF39">
    <property type="entry name" value="FAD-BINDING PCMH-TYPE DOMAIN-CONTAINING PROTEIN"/>
    <property type="match status" value="1"/>
</dbReference>
<dbReference type="SUPFAM" id="SSF56176">
    <property type="entry name" value="FAD-binding/transporter-associated domain-like"/>
    <property type="match status" value="1"/>
</dbReference>
<dbReference type="OrthoDB" id="415825at2759"/>
<dbReference type="Proteomes" id="UP000054248">
    <property type="component" value="Unassembled WGS sequence"/>
</dbReference>